<evidence type="ECO:0000313" key="3">
    <source>
        <dbReference type="Proteomes" id="UP001231362"/>
    </source>
</evidence>
<protein>
    <submittedName>
        <fullName evidence="2">Peptidoglycan/xylan/chitin deacetylase (PgdA/CDA1 family)</fullName>
    </submittedName>
</protein>
<feature type="domain" description="NodB homology" evidence="1">
    <location>
        <begin position="168"/>
        <end position="354"/>
    </location>
</feature>
<dbReference type="PROSITE" id="PS51677">
    <property type="entry name" value="NODB"/>
    <property type="match status" value="1"/>
</dbReference>
<dbReference type="PANTHER" id="PTHR10587">
    <property type="entry name" value="GLYCOSYL TRANSFERASE-RELATED"/>
    <property type="match status" value="1"/>
</dbReference>
<accession>A0ABT9UZV4</accession>
<dbReference type="Pfam" id="PF07833">
    <property type="entry name" value="Cu_amine_oxidN1"/>
    <property type="match status" value="1"/>
</dbReference>
<keyword evidence="3" id="KW-1185">Reference proteome</keyword>
<reference evidence="2 3" key="1">
    <citation type="submission" date="2023-07" db="EMBL/GenBank/DDBJ databases">
        <title>Genomic Encyclopedia of Type Strains, Phase IV (KMG-IV): sequencing the most valuable type-strain genomes for metagenomic binning, comparative biology and taxonomic classification.</title>
        <authorList>
            <person name="Goeker M."/>
        </authorList>
    </citation>
    <scope>NUCLEOTIDE SEQUENCE [LARGE SCALE GENOMIC DNA]</scope>
    <source>
        <strain evidence="2 3">DSM 23948</strain>
    </source>
</reference>
<sequence>MKKVGWILFFMICLFFLGDNPALAGEIKITIGVNDSLIGFNEQKPLIIDGTAYSPMEPLLNGIKAKTTYDPQNKIYTATINEKRITFSMVDKSISMNELEYLDTLKVLNGTPYIPVRLVGEYFGFNVKYLAKDQVVRVFDKNHKYTDADFITKHRKELDKYFNIRPKNIVYLTFDDGPNAYTSQILDILKKKDTHATFFMIEGNIKHYPEVVKRMVKEENYPALHSVTHDKNKIYANPKNVASEMDKTRKTLQTISGFDSHLTRVPYGSKPYMKQPYRDDMVKNKFKMWDWTIDTEDWRYGKTPWKIVDKVKSGMQGLKGKNKPIVILLHDSKASASVLGEIIDYVRKQGYEPVSYDPGKHEVVNFWGDTRL</sequence>
<dbReference type="InterPro" id="IPR011330">
    <property type="entry name" value="Glyco_hydro/deAcase_b/a-brl"/>
</dbReference>
<dbReference type="InterPro" id="IPR036582">
    <property type="entry name" value="Mao_N_sf"/>
</dbReference>
<dbReference type="Gene3D" id="3.30.457.10">
    <property type="entry name" value="Copper amine oxidase-like, N-terminal domain"/>
    <property type="match status" value="1"/>
</dbReference>
<gene>
    <name evidence="2" type="ORF">J2S07_000523</name>
</gene>
<dbReference type="InterPro" id="IPR002509">
    <property type="entry name" value="NODB_dom"/>
</dbReference>
<dbReference type="InterPro" id="IPR012854">
    <property type="entry name" value="Cu_amine_oxidase-like_N"/>
</dbReference>
<dbReference type="Gene3D" id="3.20.20.370">
    <property type="entry name" value="Glycoside hydrolase/deacetylase"/>
    <property type="match status" value="1"/>
</dbReference>
<dbReference type="InterPro" id="IPR050248">
    <property type="entry name" value="Polysacc_deacetylase_ArnD"/>
</dbReference>
<dbReference type="Proteomes" id="UP001231362">
    <property type="component" value="Unassembled WGS sequence"/>
</dbReference>
<name>A0ABT9UZV4_9BACL</name>
<dbReference type="CDD" id="cd10944">
    <property type="entry name" value="CE4_SmPgdA_like"/>
    <property type="match status" value="1"/>
</dbReference>
<dbReference type="SUPFAM" id="SSF55383">
    <property type="entry name" value="Copper amine oxidase, domain N"/>
    <property type="match status" value="1"/>
</dbReference>
<dbReference type="RefSeq" id="WP_307148834.1">
    <property type="nucleotide sequence ID" value="NZ_JAUSTU010000002.1"/>
</dbReference>
<organism evidence="2 3">
    <name type="scientific">Anoxybacillus andreesenii</name>
    <dbReference type="NCBI Taxonomy" id="1325932"/>
    <lineage>
        <taxon>Bacteria</taxon>
        <taxon>Bacillati</taxon>
        <taxon>Bacillota</taxon>
        <taxon>Bacilli</taxon>
        <taxon>Bacillales</taxon>
        <taxon>Anoxybacillaceae</taxon>
        <taxon>Anoxybacillus</taxon>
    </lineage>
</organism>
<comment type="caution">
    <text evidence="2">The sequence shown here is derived from an EMBL/GenBank/DDBJ whole genome shotgun (WGS) entry which is preliminary data.</text>
</comment>
<dbReference type="Pfam" id="PF01522">
    <property type="entry name" value="Polysacc_deac_1"/>
    <property type="match status" value="1"/>
</dbReference>
<evidence type="ECO:0000313" key="2">
    <source>
        <dbReference type="EMBL" id="MDQ0154219.1"/>
    </source>
</evidence>
<dbReference type="EMBL" id="JAUSTU010000002">
    <property type="protein sequence ID" value="MDQ0154219.1"/>
    <property type="molecule type" value="Genomic_DNA"/>
</dbReference>
<evidence type="ECO:0000259" key="1">
    <source>
        <dbReference type="PROSITE" id="PS51677"/>
    </source>
</evidence>
<dbReference type="SUPFAM" id="SSF88713">
    <property type="entry name" value="Glycoside hydrolase/deacetylase"/>
    <property type="match status" value="1"/>
</dbReference>
<dbReference type="PANTHER" id="PTHR10587:SF125">
    <property type="entry name" value="POLYSACCHARIDE DEACETYLASE YHEN-RELATED"/>
    <property type="match status" value="1"/>
</dbReference>
<proteinExistence type="predicted"/>